<feature type="active site" description="Proton donor" evidence="6">
    <location>
        <position position="26"/>
    </location>
</feature>
<evidence type="ECO:0000313" key="9">
    <source>
        <dbReference type="EMBL" id="CDH54444.1"/>
    </source>
</evidence>
<dbReference type="EMBL" id="CBTN010000023">
    <property type="protein sequence ID" value="CDH54444.1"/>
    <property type="molecule type" value="Genomic_DNA"/>
</dbReference>
<dbReference type="GO" id="GO:0046872">
    <property type="term" value="F:metal ion binding"/>
    <property type="evidence" value="ECO:0007669"/>
    <property type="project" value="UniProtKB-KW"/>
</dbReference>
<keyword evidence="8" id="KW-0479">Metal-binding</keyword>
<dbReference type="SUPFAM" id="SSF56784">
    <property type="entry name" value="HAD-like"/>
    <property type="match status" value="1"/>
</dbReference>
<dbReference type="PANTHER" id="PTHR19288:SF46">
    <property type="entry name" value="HALOACID DEHALOGENASE-LIKE HYDROLASE DOMAIN-CONTAINING PROTEIN 2"/>
    <property type="match status" value="1"/>
</dbReference>
<comment type="catalytic activity">
    <reaction evidence="2 5">
        <text>4-nitrophenyl phosphate + H2O = 4-nitrophenol + phosphate + H(+)</text>
        <dbReference type="Rhea" id="RHEA:21664"/>
        <dbReference type="ChEBI" id="CHEBI:15377"/>
        <dbReference type="ChEBI" id="CHEBI:15378"/>
        <dbReference type="ChEBI" id="CHEBI:43474"/>
        <dbReference type="ChEBI" id="CHEBI:57917"/>
        <dbReference type="ChEBI" id="CHEBI:61146"/>
        <dbReference type="EC" id="3.1.3.41"/>
    </reaction>
</comment>
<dbReference type="GO" id="GO:0008967">
    <property type="term" value="F:phosphoglycolate phosphatase activity"/>
    <property type="evidence" value="ECO:0007669"/>
    <property type="project" value="EnsemblFungi"/>
</dbReference>
<dbReference type="GO" id="GO:0004035">
    <property type="term" value="F:alkaline phosphatase activity"/>
    <property type="evidence" value="ECO:0007669"/>
    <property type="project" value="EnsemblFungi"/>
</dbReference>
<keyword evidence="10" id="KW-1185">Reference proteome</keyword>
<dbReference type="InterPro" id="IPR036412">
    <property type="entry name" value="HAD-like_sf"/>
</dbReference>
<comment type="cofactor">
    <cofactor evidence="8">
        <name>Mg(2+)</name>
        <dbReference type="ChEBI" id="CHEBI:18420"/>
    </cofactor>
    <text evidence="8">Divalent metal ions. Mg(2+) is the most effective.</text>
</comment>
<dbReference type="PIRSF" id="PIRSF000915">
    <property type="entry name" value="PGP-type_phosphatase"/>
    <property type="match status" value="1"/>
</dbReference>
<sequence length="293" mass="32256">MTKKLLTSVERDFFLDKFDNFLFDCDGVLWDGSDLIPGVDKAMEELRKRGKRIFFVTNNSTKSRAAFLGKFKGFGIQASLEEIFSSAFATAAYLKHVVNFPADKKVYIVGMAGIREELQAQGIRTCGADEDNHAEFKGKIDHDPEVGAVVIGLDTAVNYVKYAKAFTYLRNNPDCHFILTNGDTTYPTDGSILPGAGSIASPIIKALKRDPDVVLGKPAQNMLQTIFAEYHLDPKRTCMIGDRLDTDIEFGVKGGIETLCVLTGVTSEVEVLSSSSEVRPDYYMDSFAGFAPQ</sequence>
<dbReference type="FunFam" id="3.40.50.1000:FF:000039">
    <property type="entry name" value="Phosphoglycolate phosphatase"/>
    <property type="match status" value="1"/>
</dbReference>
<dbReference type="VEuPathDB" id="FungiDB:LCOR_05689.1"/>
<dbReference type="InterPro" id="IPR023214">
    <property type="entry name" value="HAD_sf"/>
</dbReference>
<evidence type="ECO:0000256" key="3">
    <source>
        <dbReference type="ARBA" id="ARBA00066659"/>
    </source>
</evidence>
<dbReference type="AlphaFoldDB" id="A0A068RWP6"/>
<accession>A0A068RWP6</accession>
<dbReference type="Pfam" id="PF13242">
    <property type="entry name" value="Hydrolase_like"/>
    <property type="match status" value="1"/>
</dbReference>
<dbReference type="OrthoDB" id="413953at2759"/>
<dbReference type="Proteomes" id="UP000027586">
    <property type="component" value="Unassembled WGS sequence"/>
</dbReference>
<gene>
    <name evidence="9" type="ORF">LCOR_05689.1</name>
</gene>
<feature type="active site" description="Nucleophile" evidence="6">
    <location>
        <position position="24"/>
    </location>
</feature>
<comment type="caution">
    <text evidence="9">The sequence shown here is derived from an EMBL/GenBank/DDBJ whole genome shotgun (WGS) entry which is preliminary data.</text>
</comment>
<dbReference type="InterPro" id="IPR006357">
    <property type="entry name" value="HAD-SF_hydro_IIA"/>
</dbReference>
<keyword evidence="8" id="KW-0460">Magnesium</keyword>
<dbReference type="NCBIfam" id="TIGR01460">
    <property type="entry name" value="HAD-SF-IIA"/>
    <property type="match status" value="1"/>
</dbReference>
<evidence type="ECO:0000256" key="2">
    <source>
        <dbReference type="ARBA" id="ARBA00050247"/>
    </source>
</evidence>
<protein>
    <recommendedName>
        <fullName evidence="4 5">4-nitrophenylphosphatase</fullName>
        <shortName evidence="5">PNPPase</shortName>
        <ecNumber evidence="3 5">3.1.3.41</ecNumber>
    </recommendedName>
</protein>
<feature type="binding site" evidence="8">
    <location>
        <position position="26"/>
    </location>
    <ligand>
        <name>Mg(2+)</name>
        <dbReference type="ChEBI" id="CHEBI:18420"/>
    </ligand>
</feature>
<evidence type="ECO:0000313" key="10">
    <source>
        <dbReference type="Proteomes" id="UP000027586"/>
    </source>
</evidence>
<dbReference type="GO" id="GO:0005975">
    <property type="term" value="P:carbohydrate metabolic process"/>
    <property type="evidence" value="ECO:0007669"/>
    <property type="project" value="EnsemblFungi"/>
</dbReference>
<reference evidence="9" key="1">
    <citation type="submission" date="2013-08" db="EMBL/GenBank/DDBJ databases">
        <title>Gene expansion shapes genome architecture in the human pathogen Lichtheimia corymbifera: an evolutionary genomics analysis in the ancient terrestrial Mucorales (Mucoromycotina).</title>
        <authorList>
            <person name="Schwartze V.U."/>
            <person name="Winter S."/>
            <person name="Shelest E."/>
            <person name="Marcet-Houben M."/>
            <person name="Horn F."/>
            <person name="Wehner S."/>
            <person name="Hoffmann K."/>
            <person name="Riege K."/>
            <person name="Sammeth M."/>
            <person name="Nowrousian M."/>
            <person name="Valiante V."/>
            <person name="Linde J."/>
            <person name="Jacobsen I.D."/>
            <person name="Marz M."/>
            <person name="Brakhage A.A."/>
            <person name="Gabaldon T."/>
            <person name="Bocker S."/>
            <person name="Voigt K."/>
        </authorList>
    </citation>
    <scope>NUCLEOTIDE SEQUENCE [LARGE SCALE GENOMIC DNA]</scope>
    <source>
        <strain evidence="9">FSU 9682</strain>
    </source>
</reference>
<dbReference type="InterPro" id="IPR006349">
    <property type="entry name" value="PGP_euk"/>
</dbReference>
<keyword evidence="1 5" id="KW-0378">Hydrolase</keyword>
<feature type="binding site" evidence="7">
    <location>
        <position position="217"/>
    </location>
    <ligand>
        <name>substrate</name>
    </ligand>
</feature>
<organism evidence="9 10">
    <name type="scientific">Lichtheimia corymbifera JMRC:FSU:9682</name>
    <dbReference type="NCBI Taxonomy" id="1263082"/>
    <lineage>
        <taxon>Eukaryota</taxon>
        <taxon>Fungi</taxon>
        <taxon>Fungi incertae sedis</taxon>
        <taxon>Mucoromycota</taxon>
        <taxon>Mucoromycotina</taxon>
        <taxon>Mucoromycetes</taxon>
        <taxon>Mucorales</taxon>
        <taxon>Lichtheimiaceae</taxon>
        <taxon>Lichtheimia</taxon>
    </lineage>
</organism>
<evidence type="ECO:0000256" key="8">
    <source>
        <dbReference type="PIRSR" id="PIRSR000915-3"/>
    </source>
</evidence>
<dbReference type="GO" id="GO:0004721">
    <property type="term" value="F:phosphoprotein phosphatase activity"/>
    <property type="evidence" value="ECO:0007669"/>
    <property type="project" value="EnsemblFungi"/>
</dbReference>
<dbReference type="Gene3D" id="3.40.50.1000">
    <property type="entry name" value="HAD superfamily/HAD-like"/>
    <property type="match status" value="2"/>
</dbReference>
<dbReference type="PANTHER" id="PTHR19288">
    <property type="entry name" value="4-NITROPHENYLPHOSPHATASE-RELATED"/>
    <property type="match status" value="1"/>
</dbReference>
<dbReference type="Pfam" id="PF13344">
    <property type="entry name" value="Hydrolase_6"/>
    <property type="match status" value="1"/>
</dbReference>
<evidence type="ECO:0000256" key="4">
    <source>
        <dbReference type="ARBA" id="ARBA00069197"/>
    </source>
</evidence>
<evidence type="ECO:0000256" key="5">
    <source>
        <dbReference type="PIRNR" id="PIRNR000915"/>
    </source>
</evidence>
<name>A0A068RWP6_9FUNG</name>
<proteinExistence type="predicted"/>
<feature type="binding site" evidence="8">
    <location>
        <position position="24"/>
    </location>
    <ligand>
        <name>Mg(2+)</name>
        <dbReference type="ChEBI" id="CHEBI:18420"/>
    </ligand>
</feature>
<dbReference type="EC" id="3.1.3.41" evidence="3 5"/>
<evidence type="ECO:0000256" key="1">
    <source>
        <dbReference type="ARBA" id="ARBA00022801"/>
    </source>
</evidence>
<dbReference type="NCBIfam" id="TIGR01452">
    <property type="entry name" value="PGP_euk"/>
    <property type="match status" value="1"/>
</dbReference>
<evidence type="ECO:0000256" key="7">
    <source>
        <dbReference type="PIRSR" id="PIRSR000915-2"/>
    </source>
</evidence>
<evidence type="ECO:0000256" key="6">
    <source>
        <dbReference type="PIRSR" id="PIRSR000915-1"/>
    </source>
</evidence>
<dbReference type="STRING" id="1263082.A0A068RWP6"/>
<dbReference type="GO" id="GO:0005737">
    <property type="term" value="C:cytoplasm"/>
    <property type="evidence" value="ECO:0007669"/>
    <property type="project" value="TreeGrafter"/>
</dbReference>
<feature type="binding site" evidence="8">
    <location>
        <position position="242"/>
    </location>
    <ligand>
        <name>Mg(2+)</name>
        <dbReference type="ChEBI" id="CHEBI:18420"/>
    </ligand>
</feature>